<name>A0A8S5VCY4_9CAUD</name>
<reference evidence="2" key="1">
    <citation type="journal article" date="2021" name="Proc. Natl. Acad. Sci. U.S.A.">
        <title>A Catalog of Tens of Thousands of Viruses from Human Metagenomes Reveals Hidden Associations with Chronic Diseases.</title>
        <authorList>
            <person name="Tisza M.J."/>
            <person name="Buck C.B."/>
        </authorList>
    </citation>
    <scope>NUCLEOTIDE SEQUENCE</scope>
    <source>
        <strain evidence="2">CtDXu9</strain>
    </source>
</reference>
<organism evidence="2">
    <name type="scientific">Siphoviridae sp. ctDXu9</name>
    <dbReference type="NCBI Taxonomy" id="2825387"/>
    <lineage>
        <taxon>Viruses</taxon>
        <taxon>Duplodnaviria</taxon>
        <taxon>Heunggongvirae</taxon>
        <taxon>Uroviricota</taxon>
        <taxon>Caudoviricetes</taxon>
    </lineage>
</organism>
<dbReference type="EMBL" id="BK016244">
    <property type="protein sequence ID" value="DAG04475.1"/>
    <property type="molecule type" value="Genomic_DNA"/>
</dbReference>
<feature type="region of interest" description="Disordered" evidence="1">
    <location>
        <begin position="271"/>
        <end position="291"/>
    </location>
</feature>
<feature type="compositionally biased region" description="Polar residues" evidence="1">
    <location>
        <begin position="271"/>
        <end position="282"/>
    </location>
</feature>
<sequence length="726" mass="75052">MGEQNLNIRIKHKYDTEANWNKNNPVLLSGEIAITSDKFGKHKVGDGTHKWSELSYVKADLTKSDVISALGYTPPSSDTWRGIQDNLISSSTIESLSAAQGKILKELVDGKAPSSHTHTKSEVGLGNVDNTADATKSVKYAISAGSASSAAALTSNAGSSTQPVYFSGGKPVACSYTLGKSVPADALFTDHTYGNMKGATSSSAGSAGLVPAPNIGEQLKFLRADGAWVIPTNTTYSVGTSSYLGITKLYTETGSATDGTMTQNAITTALNGKSPTSHTHNYAGSSSSGGAANSANKLATARTVSGGTDITLSFNYDGSGNSSANIGFYSSSASVGDKNNYPFHRFAKLDTIAASYSDKSTTFFISQDYSGGGFGIVRIVLRTNNSSLASTVEVKWLVRCGLSADSVQVGIYNVFGKTYADAFFKTGGSYAGTCFRTLASGARGGISRTWVLVNSSEVSGTSATDAKTSTECYATIAAAGTALHKQAYSSIVSGTDSGTASYANSAGSANSVAWGNVTGKPSTFAPSSHTHNYAGSSSAGGAADSAIKLNTSRNITIGNSTKSFDGTTNLSWSLNEIGIPTKSDIAACAVMYGGTTLSSSATVTDSAAQYKVISRSTGSTGDIFTKSVTLPKGLYSVMIRMKVSTISSSSNVFKLTIIDGSTTTTKYIKPNMFKAEDSYTTLGTAVENTSGTLKITLNVYSALSNQTVCVDYLAIAPTMVGVTSIA</sequence>
<dbReference type="InterPro" id="IPR054500">
    <property type="entry name" value="Phage_fiber_rpt"/>
</dbReference>
<evidence type="ECO:0000313" key="2">
    <source>
        <dbReference type="EMBL" id="DAG04475.1"/>
    </source>
</evidence>
<accession>A0A8S5VCY4</accession>
<protein>
    <submittedName>
        <fullName evidence="2">Hyaluronidase</fullName>
    </submittedName>
</protein>
<proteinExistence type="predicted"/>
<dbReference type="Pfam" id="PF22337">
    <property type="entry name" value="Phage_fiber_rpt"/>
    <property type="match status" value="1"/>
</dbReference>
<evidence type="ECO:0000256" key="1">
    <source>
        <dbReference type="SAM" id="MobiDB-lite"/>
    </source>
</evidence>
<dbReference type="SUPFAM" id="SSF69349">
    <property type="entry name" value="Phage fibre proteins"/>
    <property type="match status" value="1"/>
</dbReference>